<sequence length="236" mass="25289">MDTKYKRILLKVSGEALAGSKGTGFDEPTMETICRGIKQAYDLGVQIGLVVGGGNFWRGRSSGNMERTCADKIGMLATVMNCLAVADQLRQLGVPAQVQTSIVMPQVASVFTRDSAVESMEAGNVVLFGGGTGNPLFSTDTASALRAIETGCDVMFKATMVDGVYDKDPKKYADAVKYDQLTFTEVLEKNLAVMDGTAATLCRENKLPILVFDLKDPDNIARAVRGETIGTLVVEE</sequence>
<dbReference type="RefSeq" id="WP_058962920.1">
    <property type="nucleotide sequence ID" value="NZ_CABKVM010000012.1"/>
</dbReference>
<comment type="function">
    <text evidence="11">Catalyzes the reversible phosphorylation of UMP to UDP.</text>
</comment>
<feature type="binding site" evidence="11">
    <location>
        <position position="159"/>
    </location>
    <ligand>
        <name>ATP</name>
        <dbReference type="ChEBI" id="CHEBI:30616"/>
    </ligand>
</feature>
<dbReference type="PANTHER" id="PTHR42833">
    <property type="entry name" value="URIDYLATE KINASE"/>
    <property type="match status" value="1"/>
</dbReference>
<dbReference type="InterPro" id="IPR036393">
    <property type="entry name" value="AceGlu_kinase-like_sf"/>
</dbReference>
<comment type="caution">
    <text evidence="14">The sequence shown here is derived from an EMBL/GenBank/DDBJ whole genome shotgun (WGS) entry which is preliminary data.</text>
</comment>
<keyword evidence="8 11" id="KW-0067">ATP-binding</keyword>
<feature type="binding site" evidence="11">
    <location>
        <position position="58"/>
    </location>
    <ligand>
        <name>ATP</name>
        <dbReference type="ChEBI" id="CHEBI:30616"/>
    </ligand>
</feature>
<evidence type="ECO:0000259" key="12">
    <source>
        <dbReference type="Pfam" id="PF00696"/>
    </source>
</evidence>
<evidence type="ECO:0000256" key="9">
    <source>
        <dbReference type="ARBA" id="ARBA00022975"/>
    </source>
</evidence>
<dbReference type="HAMAP" id="MF_01220_B">
    <property type="entry name" value="PyrH_B"/>
    <property type="match status" value="1"/>
</dbReference>
<dbReference type="EMBL" id="SLUM01000007">
    <property type="protein sequence ID" value="TCL58683.1"/>
    <property type="molecule type" value="Genomic_DNA"/>
</dbReference>
<dbReference type="GO" id="GO:0005737">
    <property type="term" value="C:cytoplasm"/>
    <property type="evidence" value="ECO:0007669"/>
    <property type="project" value="UniProtKB-SubCell"/>
</dbReference>
<evidence type="ECO:0000313" key="13">
    <source>
        <dbReference type="EMBL" id="MDM8202612.1"/>
    </source>
</evidence>
<comment type="subunit">
    <text evidence="11">Homohexamer.</text>
</comment>
<proteinExistence type="inferred from homology"/>
<dbReference type="SUPFAM" id="SSF53633">
    <property type="entry name" value="Carbamate kinase-like"/>
    <property type="match status" value="1"/>
</dbReference>
<feature type="binding site" evidence="11">
    <location>
        <position position="165"/>
    </location>
    <ligand>
        <name>ATP</name>
        <dbReference type="ChEBI" id="CHEBI:30616"/>
    </ligand>
</feature>
<keyword evidence="7 11" id="KW-0418">Kinase</keyword>
<dbReference type="UniPathway" id="UPA00159">
    <property type="reaction ID" value="UER00275"/>
</dbReference>
<dbReference type="EC" id="2.7.4.22" evidence="11"/>
<keyword evidence="9 11" id="KW-0665">Pyrimidine biosynthesis</keyword>
<reference evidence="13 16" key="4">
    <citation type="submission" date="2023-06" db="EMBL/GenBank/DDBJ databases">
        <authorList>
            <person name="Zeman M."/>
            <person name="Kubasova T."/>
            <person name="Jahodarova E."/>
            <person name="Nykrynova M."/>
            <person name="Rychlik I."/>
        </authorList>
    </citation>
    <scope>NUCLEOTIDE SEQUENCE [LARGE SCALE GENOMIC DNA]</scope>
    <source>
        <strain evidence="13 16">ET340</strain>
    </source>
</reference>
<feature type="binding site" evidence="11">
    <location>
        <position position="168"/>
    </location>
    <ligand>
        <name>ATP</name>
        <dbReference type="ChEBI" id="CHEBI:30616"/>
    </ligand>
</feature>
<protein>
    <recommendedName>
        <fullName evidence="11">Uridylate kinase</fullName>
        <shortName evidence="11">UK</shortName>
        <ecNumber evidence="11">2.7.4.22</ecNumber>
    </recommendedName>
    <alternativeName>
        <fullName evidence="11">Uridine monophosphate kinase</fullName>
        <shortName evidence="11">UMP kinase</shortName>
        <shortName evidence="11">UMPK</shortName>
    </alternativeName>
</protein>
<keyword evidence="6 11" id="KW-0547">Nucleotide-binding</keyword>
<dbReference type="CDD" id="cd04254">
    <property type="entry name" value="AAK_UMPK-PyrH-Ec"/>
    <property type="match status" value="1"/>
</dbReference>
<feature type="domain" description="Aspartate/glutamate/uridylate kinase" evidence="12">
    <location>
        <begin position="6"/>
        <end position="213"/>
    </location>
</feature>
<comment type="catalytic activity">
    <reaction evidence="10 11">
        <text>UMP + ATP = UDP + ADP</text>
        <dbReference type="Rhea" id="RHEA:24400"/>
        <dbReference type="ChEBI" id="CHEBI:30616"/>
        <dbReference type="ChEBI" id="CHEBI:57865"/>
        <dbReference type="ChEBI" id="CHEBI:58223"/>
        <dbReference type="ChEBI" id="CHEBI:456216"/>
        <dbReference type="EC" id="2.7.4.22"/>
    </reaction>
</comment>
<accession>A0A4R1R066</accession>
<feature type="binding site" evidence="11">
    <location>
        <begin position="11"/>
        <end position="14"/>
    </location>
    <ligand>
        <name>ATP</name>
        <dbReference type="ChEBI" id="CHEBI:30616"/>
    </ligand>
</feature>
<evidence type="ECO:0000256" key="1">
    <source>
        <dbReference type="ARBA" id="ARBA00004496"/>
    </source>
</evidence>
<keyword evidence="5 11" id="KW-0808">Transferase</keyword>
<dbReference type="GO" id="GO:0006225">
    <property type="term" value="P:UDP biosynthetic process"/>
    <property type="evidence" value="ECO:0007669"/>
    <property type="project" value="TreeGrafter"/>
</dbReference>
<dbReference type="Proteomes" id="UP001529380">
    <property type="component" value="Unassembled WGS sequence"/>
</dbReference>
<evidence type="ECO:0000256" key="11">
    <source>
        <dbReference type="HAMAP-Rule" id="MF_01220"/>
    </source>
</evidence>
<dbReference type="AlphaFoldDB" id="A0A4R1R066"/>
<dbReference type="GO" id="GO:0005524">
    <property type="term" value="F:ATP binding"/>
    <property type="evidence" value="ECO:0007669"/>
    <property type="project" value="UniProtKB-KW"/>
</dbReference>
<evidence type="ECO:0000313" key="14">
    <source>
        <dbReference type="EMBL" id="TCL58683.1"/>
    </source>
</evidence>
<evidence type="ECO:0000256" key="5">
    <source>
        <dbReference type="ARBA" id="ARBA00022679"/>
    </source>
</evidence>
<comment type="pathway">
    <text evidence="2 11">Pyrimidine metabolism; CTP biosynthesis via de novo pathway; UDP from UMP (UMPK route): step 1/1.</text>
</comment>
<keyword evidence="4 11" id="KW-0963">Cytoplasm</keyword>
<dbReference type="NCBIfam" id="TIGR02075">
    <property type="entry name" value="pyrH_bact"/>
    <property type="match status" value="1"/>
</dbReference>
<reference evidence="13 16" key="3">
    <citation type="submission" date="2023-06" db="EMBL/GenBank/DDBJ databases">
        <title>Identification and characterization of horizontal gene transfer across gut microbiota members of farm animals based on homology search.</title>
        <authorList>
            <person name="Schwarzerova J."/>
            <person name="Nykrynova M."/>
            <person name="Jureckova K."/>
            <person name="Cejkova D."/>
            <person name="Rychlik I."/>
        </authorList>
    </citation>
    <scope>NUCLEOTIDE SEQUENCE [LARGE SCALE GENOMIC DNA]</scope>
    <source>
        <strain evidence="13 16">ET340</strain>
    </source>
</reference>
<name>A0A4R1R066_9FIRM</name>
<keyword evidence="11" id="KW-0021">Allosteric enzyme</keyword>
<dbReference type="InterPro" id="IPR015963">
    <property type="entry name" value="Uridylate_kinase_bac"/>
</dbReference>
<reference evidence="16" key="2">
    <citation type="submission" date="2023-06" db="EMBL/GenBank/DDBJ databases">
        <title>Identification and characterization of horizontal gene transfer across gut microbiota members of farm animals based on homology search.</title>
        <authorList>
            <person name="Zeman M."/>
            <person name="Kubasova T."/>
            <person name="Jahodarova E."/>
            <person name="Nykrynova M."/>
            <person name="Rychlik I."/>
        </authorList>
    </citation>
    <scope>NUCLEOTIDE SEQUENCE [LARGE SCALE GENOMIC DNA]</scope>
    <source>
        <strain evidence="16">ET340</strain>
    </source>
</reference>
<dbReference type="FunFam" id="3.40.1160.10:FF:000001">
    <property type="entry name" value="Uridylate kinase"/>
    <property type="match status" value="1"/>
</dbReference>
<comment type="activity regulation">
    <text evidence="11">Allosterically activated by GTP. Inhibited by UTP.</text>
</comment>
<evidence type="ECO:0000313" key="15">
    <source>
        <dbReference type="Proteomes" id="UP000295184"/>
    </source>
</evidence>
<comment type="subcellular location">
    <subcellularLocation>
        <location evidence="1 11">Cytoplasm</location>
    </subcellularLocation>
</comment>
<feature type="binding site" evidence="11">
    <location>
        <begin position="132"/>
        <end position="139"/>
    </location>
    <ligand>
        <name>UMP</name>
        <dbReference type="ChEBI" id="CHEBI:57865"/>
    </ligand>
</feature>
<gene>
    <name evidence="11 13" type="primary">pyrH</name>
    <name evidence="14" type="ORF">EDD77_10738</name>
    <name evidence="13" type="ORF">QUW08_15115</name>
</gene>
<evidence type="ECO:0000313" key="16">
    <source>
        <dbReference type="Proteomes" id="UP001529380"/>
    </source>
</evidence>
<dbReference type="InterPro" id="IPR001048">
    <property type="entry name" value="Asp/Glu/Uridylate_kinase"/>
</dbReference>
<dbReference type="PIRSF" id="PIRSF005650">
    <property type="entry name" value="Uridylate_kin"/>
    <property type="match status" value="1"/>
</dbReference>
<dbReference type="Proteomes" id="UP000295184">
    <property type="component" value="Unassembled WGS sequence"/>
</dbReference>
<dbReference type="GO" id="GO:0044210">
    <property type="term" value="P:'de novo' CTP biosynthetic process"/>
    <property type="evidence" value="ECO:0007669"/>
    <property type="project" value="UniProtKB-UniRule"/>
</dbReference>
<dbReference type="EMBL" id="JAUDCL010000051">
    <property type="protein sequence ID" value="MDM8202612.1"/>
    <property type="molecule type" value="Genomic_DNA"/>
</dbReference>
<dbReference type="Pfam" id="PF00696">
    <property type="entry name" value="AA_kinase"/>
    <property type="match status" value="1"/>
</dbReference>
<organism evidence="14 15">
    <name type="scientific">Allofournierella massiliensis</name>
    <dbReference type="NCBI Taxonomy" id="1650663"/>
    <lineage>
        <taxon>Bacteria</taxon>
        <taxon>Bacillati</taxon>
        <taxon>Bacillota</taxon>
        <taxon>Clostridia</taxon>
        <taxon>Eubacteriales</taxon>
        <taxon>Oscillospiraceae</taxon>
        <taxon>Allofournierella</taxon>
    </lineage>
</organism>
<evidence type="ECO:0000256" key="10">
    <source>
        <dbReference type="ARBA" id="ARBA00047767"/>
    </source>
</evidence>
<comment type="caution">
    <text evidence="11">Lacks conserved residue(s) required for the propagation of feature annotation.</text>
</comment>
<dbReference type="Gene3D" id="3.40.1160.10">
    <property type="entry name" value="Acetylglutamate kinase-like"/>
    <property type="match status" value="1"/>
</dbReference>
<evidence type="ECO:0000256" key="8">
    <source>
        <dbReference type="ARBA" id="ARBA00022840"/>
    </source>
</evidence>
<reference evidence="14 15" key="1">
    <citation type="submission" date="2019-03" db="EMBL/GenBank/DDBJ databases">
        <title>Genomic Encyclopedia of Type Strains, Phase IV (KMG-IV): sequencing the most valuable type-strain genomes for metagenomic binning, comparative biology and taxonomic classification.</title>
        <authorList>
            <person name="Goeker M."/>
        </authorList>
    </citation>
    <scope>NUCLEOTIDE SEQUENCE [LARGE SCALE GENOMIC DNA]</scope>
    <source>
        <strain evidence="14 15">DSM 100451</strain>
    </source>
</reference>
<feature type="binding site" evidence="11">
    <location>
        <position position="54"/>
    </location>
    <ligand>
        <name>ATP</name>
        <dbReference type="ChEBI" id="CHEBI:30616"/>
    </ligand>
</feature>
<evidence type="ECO:0000256" key="7">
    <source>
        <dbReference type="ARBA" id="ARBA00022777"/>
    </source>
</evidence>
<feature type="binding site" evidence="11">
    <location>
        <position position="71"/>
    </location>
    <ligand>
        <name>UMP</name>
        <dbReference type="ChEBI" id="CHEBI:57865"/>
    </ligand>
</feature>
<comment type="similarity">
    <text evidence="3 11">Belongs to the UMP kinase family.</text>
</comment>
<keyword evidence="16" id="KW-1185">Reference proteome</keyword>
<evidence type="ECO:0000256" key="3">
    <source>
        <dbReference type="ARBA" id="ARBA00007614"/>
    </source>
</evidence>
<dbReference type="GO" id="GO:0033862">
    <property type="term" value="F:UMP kinase activity"/>
    <property type="evidence" value="ECO:0007669"/>
    <property type="project" value="UniProtKB-EC"/>
</dbReference>
<feature type="binding site" evidence="11">
    <location>
        <position position="53"/>
    </location>
    <ligand>
        <name>UMP</name>
        <dbReference type="ChEBI" id="CHEBI:57865"/>
    </ligand>
</feature>
<feature type="region of interest" description="Involved in allosteric activation by GTP" evidence="11">
    <location>
        <begin position="19"/>
        <end position="24"/>
    </location>
</feature>
<dbReference type="STRING" id="1650663.GCA_001486665_00395"/>
<dbReference type="InterPro" id="IPR011817">
    <property type="entry name" value="Uridylate_kinase"/>
</dbReference>
<evidence type="ECO:0000256" key="6">
    <source>
        <dbReference type="ARBA" id="ARBA00022741"/>
    </source>
</evidence>
<evidence type="ECO:0000256" key="2">
    <source>
        <dbReference type="ARBA" id="ARBA00004791"/>
    </source>
</evidence>
<dbReference type="PANTHER" id="PTHR42833:SF4">
    <property type="entry name" value="URIDYLATE KINASE PUMPKIN, CHLOROPLASTIC"/>
    <property type="match status" value="1"/>
</dbReference>
<evidence type="ECO:0000256" key="4">
    <source>
        <dbReference type="ARBA" id="ARBA00022490"/>
    </source>
</evidence>
<dbReference type="OrthoDB" id="9807458at2"/>